<feature type="compositionally biased region" description="Basic and acidic residues" evidence="1">
    <location>
        <begin position="41"/>
        <end position="67"/>
    </location>
</feature>
<reference evidence="2 3" key="1">
    <citation type="journal article" date="2018" name="Front. Plant Sci.">
        <title>Red Clover (Trifolium pratense) and Zigzag Clover (T. medium) - A Picture of Genomic Similarities and Differences.</title>
        <authorList>
            <person name="Dluhosova J."/>
            <person name="Istvanek J."/>
            <person name="Nedelnik J."/>
            <person name="Repkova J."/>
        </authorList>
    </citation>
    <scope>NUCLEOTIDE SEQUENCE [LARGE SCALE GENOMIC DNA]</scope>
    <source>
        <strain evidence="3">cv. 10/8</strain>
        <tissue evidence="2">Leaf</tissue>
    </source>
</reference>
<feature type="region of interest" description="Disordered" evidence="1">
    <location>
        <begin position="171"/>
        <end position="204"/>
    </location>
</feature>
<feature type="compositionally biased region" description="Basic and acidic residues" evidence="1">
    <location>
        <begin position="171"/>
        <end position="182"/>
    </location>
</feature>
<evidence type="ECO:0000256" key="1">
    <source>
        <dbReference type="SAM" id="MobiDB-lite"/>
    </source>
</evidence>
<evidence type="ECO:0008006" key="4">
    <source>
        <dbReference type="Google" id="ProtNLM"/>
    </source>
</evidence>
<dbReference type="PANTHER" id="PTHR33240:SF15">
    <property type="entry name" value="GAG-PRO-LIKE PROTEIN"/>
    <property type="match status" value="1"/>
</dbReference>
<accession>A0A392MYW0</accession>
<evidence type="ECO:0000313" key="3">
    <source>
        <dbReference type="Proteomes" id="UP000265520"/>
    </source>
</evidence>
<feature type="region of interest" description="Disordered" evidence="1">
    <location>
        <begin position="41"/>
        <end position="92"/>
    </location>
</feature>
<gene>
    <name evidence="2" type="ORF">A2U01_0013442</name>
</gene>
<proteinExistence type="predicted"/>
<protein>
    <recommendedName>
        <fullName evidence="4">Gag-pol polyprotein</fullName>
    </recommendedName>
</protein>
<dbReference type="PANTHER" id="PTHR33240">
    <property type="entry name" value="OS08G0508500 PROTEIN"/>
    <property type="match status" value="1"/>
</dbReference>
<feature type="compositionally biased region" description="Basic and acidic residues" evidence="1">
    <location>
        <begin position="193"/>
        <end position="204"/>
    </location>
</feature>
<dbReference type="EMBL" id="LXQA010022834">
    <property type="protein sequence ID" value="MCH92502.1"/>
    <property type="molecule type" value="Genomic_DNA"/>
</dbReference>
<organism evidence="2 3">
    <name type="scientific">Trifolium medium</name>
    <dbReference type="NCBI Taxonomy" id="97028"/>
    <lineage>
        <taxon>Eukaryota</taxon>
        <taxon>Viridiplantae</taxon>
        <taxon>Streptophyta</taxon>
        <taxon>Embryophyta</taxon>
        <taxon>Tracheophyta</taxon>
        <taxon>Spermatophyta</taxon>
        <taxon>Magnoliopsida</taxon>
        <taxon>eudicotyledons</taxon>
        <taxon>Gunneridae</taxon>
        <taxon>Pentapetalae</taxon>
        <taxon>rosids</taxon>
        <taxon>fabids</taxon>
        <taxon>Fabales</taxon>
        <taxon>Fabaceae</taxon>
        <taxon>Papilionoideae</taxon>
        <taxon>50 kb inversion clade</taxon>
        <taxon>NPAAA clade</taxon>
        <taxon>Hologalegina</taxon>
        <taxon>IRL clade</taxon>
        <taxon>Trifolieae</taxon>
        <taxon>Trifolium</taxon>
    </lineage>
</organism>
<name>A0A392MYW0_9FABA</name>
<evidence type="ECO:0000313" key="2">
    <source>
        <dbReference type="EMBL" id="MCH92502.1"/>
    </source>
</evidence>
<comment type="caution">
    <text evidence="2">The sequence shown here is derived from an EMBL/GenBank/DDBJ whole genome shotgun (WGS) entry which is preliminary data.</text>
</comment>
<dbReference type="AlphaFoldDB" id="A0A392MYW0"/>
<keyword evidence="3" id="KW-1185">Reference proteome</keyword>
<dbReference type="Proteomes" id="UP000265520">
    <property type="component" value="Unassembled WGS sequence"/>
</dbReference>
<sequence>MFVAAFQNGLRAGHFNESLAWKPAVSMEEIMKRAKCYIKGKESNAEKQSRDAKEKGREPKEARTPEHHKGRWRDKNYPPYMSPKSLREERRGRTYETYTPLNTRRVHVLQHILQTKLAYLPQRKDDKIMMGPNKDAWCSYHRARGHDVEDCYRLRAIIEELIKGGHLKRYLERRPHRDESSSRQRSPRPPRKQTNDKDKGKETTNHVINTIAGGFSGGGESNFARKKYVRQVNQIAEMIGKVSFPKTPEPTFSEHDAEGIVPHDNDPLIIQVHIFNWNIKRVLVDSGSSADIMYWDVFIGMRLANEQLQPYNDTLVGFSGEQVEVMGHIMLLTSRPALGALGAVMSTL</sequence>
<feature type="non-terminal residue" evidence="2">
    <location>
        <position position="348"/>
    </location>
</feature>